<evidence type="ECO:0000259" key="3">
    <source>
        <dbReference type="PROSITE" id="PS50405"/>
    </source>
</evidence>
<evidence type="ECO:0000313" key="5">
    <source>
        <dbReference type="Proteomes" id="UP001530400"/>
    </source>
</evidence>
<keyword evidence="5" id="KW-1185">Reference proteome</keyword>
<evidence type="ECO:0008006" key="6">
    <source>
        <dbReference type="Google" id="ProtNLM"/>
    </source>
</evidence>
<feature type="domain" description="GST C-terminal" evidence="3">
    <location>
        <begin position="114"/>
        <end position="247"/>
    </location>
</feature>
<dbReference type="InterPro" id="IPR004045">
    <property type="entry name" value="Glutathione_S-Trfase_N"/>
</dbReference>
<keyword evidence="1" id="KW-0732">Signal</keyword>
<accession>A0ABD3MQE1</accession>
<proteinExistence type="predicted"/>
<dbReference type="Pfam" id="PF02798">
    <property type="entry name" value="GST_N"/>
    <property type="match status" value="1"/>
</dbReference>
<dbReference type="PROSITE" id="PS50405">
    <property type="entry name" value="GST_CTER"/>
    <property type="match status" value="1"/>
</dbReference>
<dbReference type="InterPro" id="IPR004046">
    <property type="entry name" value="GST_C"/>
</dbReference>
<dbReference type="PANTHER" id="PTHR11571">
    <property type="entry name" value="GLUTATHIONE S-TRANSFERASE"/>
    <property type="match status" value="1"/>
</dbReference>
<evidence type="ECO:0000256" key="1">
    <source>
        <dbReference type="SAM" id="SignalP"/>
    </source>
</evidence>
<dbReference type="Gene3D" id="3.40.30.10">
    <property type="entry name" value="Glutaredoxin"/>
    <property type="match status" value="1"/>
</dbReference>
<sequence length="247" mass="27125">MKLASFLLLAISTRATNALASPSKPQLKYFDLQGAAETCRVIFALANEDYDDARYAIDQTTFASPTFLAAKESGELKVNLNRAPVLVTAEGKTIGQSKAIERYLAKKFGLMGSSLEDEAMIDCIAEHCRDVKDAARTKGFSRFTKGKSDEEKAAARKEWFETDMPEMLKKIEEAVKETSGASGYSFGKETSYADVAIWSLLRDCPAGDLDDTQKASEQCALLNSIADQIASNEGVAKWLKERPESMF</sequence>
<dbReference type="InterPro" id="IPR036249">
    <property type="entry name" value="Thioredoxin-like_sf"/>
</dbReference>
<feature type="chain" id="PRO_5044821357" description="Glutathione S-transferase" evidence="1">
    <location>
        <begin position="21"/>
        <end position="247"/>
    </location>
</feature>
<dbReference type="AlphaFoldDB" id="A0ABD3MQE1"/>
<protein>
    <recommendedName>
        <fullName evidence="6">Glutathione S-transferase</fullName>
    </recommendedName>
</protein>
<dbReference type="SFLD" id="SFLDS00019">
    <property type="entry name" value="Glutathione_Transferase_(cytos"/>
    <property type="match status" value="1"/>
</dbReference>
<evidence type="ECO:0000313" key="4">
    <source>
        <dbReference type="EMBL" id="KAL3765662.1"/>
    </source>
</evidence>
<name>A0ABD3MQE1_9STRA</name>
<organism evidence="4 5">
    <name type="scientific">Cyclotella atomus</name>
    <dbReference type="NCBI Taxonomy" id="382360"/>
    <lineage>
        <taxon>Eukaryota</taxon>
        <taxon>Sar</taxon>
        <taxon>Stramenopiles</taxon>
        <taxon>Ochrophyta</taxon>
        <taxon>Bacillariophyta</taxon>
        <taxon>Coscinodiscophyceae</taxon>
        <taxon>Thalassiosirophycidae</taxon>
        <taxon>Stephanodiscales</taxon>
        <taxon>Stephanodiscaceae</taxon>
        <taxon>Cyclotella</taxon>
    </lineage>
</organism>
<feature type="signal peptide" evidence="1">
    <location>
        <begin position="1"/>
        <end position="20"/>
    </location>
</feature>
<evidence type="ECO:0000259" key="2">
    <source>
        <dbReference type="PROSITE" id="PS50404"/>
    </source>
</evidence>
<feature type="domain" description="GST N-terminal" evidence="2">
    <location>
        <begin position="23"/>
        <end position="112"/>
    </location>
</feature>
<dbReference type="SUPFAM" id="SSF52833">
    <property type="entry name" value="Thioredoxin-like"/>
    <property type="match status" value="1"/>
</dbReference>
<dbReference type="SUPFAM" id="SSF47616">
    <property type="entry name" value="GST C-terminal domain-like"/>
    <property type="match status" value="1"/>
</dbReference>
<dbReference type="InterPro" id="IPR050213">
    <property type="entry name" value="GST_superfamily"/>
</dbReference>
<dbReference type="Proteomes" id="UP001530400">
    <property type="component" value="Unassembled WGS sequence"/>
</dbReference>
<dbReference type="PROSITE" id="PS50404">
    <property type="entry name" value="GST_NTER"/>
    <property type="match status" value="1"/>
</dbReference>
<dbReference type="InterPro" id="IPR036282">
    <property type="entry name" value="Glutathione-S-Trfase_C_sf"/>
</dbReference>
<reference evidence="4 5" key="1">
    <citation type="submission" date="2024-10" db="EMBL/GenBank/DDBJ databases">
        <title>Updated reference genomes for cyclostephanoid diatoms.</title>
        <authorList>
            <person name="Roberts W.R."/>
            <person name="Alverson A.J."/>
        </authorList>
    </citation>
    <scope>NUCLEOTIDE SEQUENCE [LARGE SCALE GENOMIC DNA]</scope>
    <source>
        <strain evidence="4 5">AJA010-31</strain>
    </source>
</reference>
<comment type="caution">
    <text evidence="4">The sequence shown here is derived from an EMBL/GenBank/DDBJ whole genome shotgun (WGS) entry which is preliminary data.</text>
</comment>
<dbReference type="Gene3D" id="1.20.1050.10">
    <property type="match status" value="1"/>
</dbReference>
<dbReference type="PANTHER" id="PTHR11571:SF150">
    <property type="entry name" value="GLUTATHIONE S-TRANSFERASE"/>
    <property type="match status" value="1"/>
</dbReference>
<dbReference type="InterPro" id="IPR010987">
    <property type="entry name" value="Glutathione-S-Trfase_C-like"/>
</dbReference>
<gene>
    <name evidence="4" type="ORF">ACHAWO_003526</name>
</gene>
<dbReference type="EMBL" id="JALLPJ020001398">
    <property type="protein sequence ID" value="KAL3765662.1"/>
    <property type="molecule type" value="Genomic_DNA"/>
</dbReference>
<dbReference type="Pfam" id="PF14497">
    <property type="entry name" value="GST_C_3"/>
    <property type="match status" value="1"/>
</dbReference>
<dbReference type="InterPro" id="IPR040079">
    <property type="entry name" value="Glutathione_S-Trfase"/>
</dbReference>